<evidence type="ECO:0000313" key="3">
    <source>
        <dbReference type="Proteomes" id="UP000317046"/>
    </source>
</evidence>
<reference evidence="2" key="1">
    <citation type="submission" date="2019-06" db="EMBL/GenBank/DDBJ databases">
        <title>Whole genome shotgun sequence of Cellulomonas cellasea NBRC 3753.</title>
        <authorList>
            <person name="Hosoyama A."/>
            <person name="Uohara A."/>
            <person name="Ohji S."/>
            <person name="Ichikawa N."/>
        </authorList>
    </citation>
    <scope>NUCLEOTIDE SEQUENCE [LARGE SCALE GENOMIC DNA]</scope>
    <source>
        <strain evidence="2">NBRC 3753</strain>
    </source>
</reference>
<feature type="region of interest" description="Disordered" evidence="1">
    <location>
        <begin position="58"/>
        <end position="82"/>
    </location>
</feature>
<evidence type="ECO:0000313" key="2">
    <source>
        <dbReference type="EMBL" id="GEA88745.1"/>
    </source>
</evidence>
<sequence length="82" mass="8561">MRTTVDGTDPKEHTVTIPVPDSPDAAQPATLPGASEEVELLEVDETVPPRPEEEIADVARSVPDPDGHGGTPEAGVTARELP</sequence>
<evidence type="ECO:0000256" key="1">
    <source>
        <dbReference type="SAM" id="MobiDB-lite"/>
    </source>
</evidence>
<proteinExistence type="predicted"/>
<dbReference type="AlphaFoldDB" id="A0A4Y3KZS3"/>
<protein>
    <submittedName>
        <fullName evidence="2">Uncharacterized protein</fullName>
    </submittedName>
</protein>
<accession>A0A4Y3KZS3</accession>
<gene>
    <name evidence="2" type="ORF">CCE01nite_26940</name>
</gene>
<dbReference type="EMBL" id="BJLR01000025">
    <property type="protein sequence ID" value="GEA88745.1"/>
    <property type="molecule type" value="Genomic_DNA"/>
</dbReference>
<keyword evidence="3" id="KW-1185">Reference proteome</keyword>
<feature type="region of interest" description="Disordered" evidence="1">
    <location>
        <begin position="1"/>
        <end position="30"/>
    </location>
</feature>
<organism evidence="2 3">
    <name type="scientific">Cellulomonas cellasea</name>
    <dbReference type="NCBI Taxonomy" id="43670"/>
    <lineage>
        <taxon>Bacteria</taxon>
        <taxon>Bacillati</taxon>
        <taxon>Actinomycetota</taxon>
        <taxon>Actinomycetes</taxon>
        <taxon>Micrococcales</taxon>
        <taxon>Cellulomonadaceae</taxon>
        <taxon>Cellulomonas</taxon>
    </lineage>
</organism>
<comment type="caution">
    <text evidence="2">The sequence shown here is derived from an EMBL/GenBank/DDBJ whole genome shotgun (WGS) entry which is preliminary data.</text>
</comment>
<dbReference type="Proteomes" id="UP000317046">
    <property type="component" value="Unassembled WGS sequence"/>
</dbReference>
<name>A0A4Y3KZS3_9CELL</name>